<keyword evidence="4" id="KW-0863">Zinc-finger</keyword>
<keyword evidence="12" id="KW-1185">Reference proteome</keyword>
<accession>E1ZI13</accession>
<dbReference type="OrthoDB" id="248751at2759"/>
<proteinExistence type="inferred from homology"/>
<comment type="function">
    <text evidence="8 9">May regulate transcription elongation by RNA polymerase II. May enhance transcriptional pausing at sites proximal to the promoter, which may in turn facilitate the assembly of an elongation competent RNA polymerase II complex.</text>
</comment>
<gene>
    <name evidence="11" type="ORF">CHLNCDRAFT_135349</name>
</gene>
<dbReference type="STRING" id="554065.E1ZI13"/>
<dbReference type="InterPro" id="IPR038510">
    <property type="entry name" value="Spt4_sf"/>
</dbReference>
<dbReference type="FunFam" id="3.30.40.210:FF:000002">
    <property type="entry name" value="Transcription elongation factor SPT4 homolog"/>
    <property type="match status" value="1"/>
</dbReference>
<evidence type="ECO:0000259" key="10">
    <source>
        <dbReference type="SMART" id="SM01389"/>
    </source>
</evidence>
<dbReference type="Proteomes" id="UP000008141">
    <property type="component" value="Unassembled WGS sequence"/>
</dbReference>
<evidence type="ECO:0000256" key="4">
    <source>
        <dbReference type="ARBA" id="ARBA00022771"/>
    </source>
</evidence>
<dbReference type="Gene3D" id="3.30.40.210">
    <property type="match status" value="1"/>
</dbReference>
<keyword evidence="6 9" id="KW-0804">Transcription</keyword>
<dbReference type="InterPro" id="IPR009287">
    <property type="entry name" value="Spt4"/>
</dbReference>
<dbReference type="InParanoid" id="E1ZI13"/>
<dbReference type="PIRSF" id="PIRSF025023">
    <property type="entry name" value="Spt4"/>
    <property type="match status" value="1"/>
</dbReference>
<evidence type="ECO:0000256" key="2">
    <source>
        <dbReference type="ARBA" id="ARBA00010464"/>
    </source>
</evidence>
<dbReference type="AlphaFoldDB" id="E1ZI13"/>
<sequence length="124" mass="14215">MAADEGDAVVAQPPTELGKTLRCCVPCRLVKTFEQFYEQASRRLGCENCPYLDMENDRERVYDCTTSDFKGMVSVVDPKTSWCAKWLHLRKFVPGCYALSVQAELPNHIEDILENRGIKWRLPD</sequence>
<dbReference type="InterPro" id="IPR022800">
    <property type="entry name" value="Spt4/RpoE2_Znf"/>
</dbReference>
<evidence type="ECO:0000313" key="11">
    <source>
        <dbReference type="EMBL" id="EFN54701.1"/>
    </source>
</evidence>
<dbReference type="SUPFAM" id="SSF63393">
    <property type="entry name" value="RNA polymerase subunits"/>
    <property type="match status" value="1"/>
</dbReference>
<dbReference type="SMART" id="SM01389">
    <property type="entry name" value="Spt4"/>
    <property type="match status" value="1"/>
</dbReference>
<protein>
    <recommendedName>
        <fullName evidence="9">Transcription elongation factor SPT4 homolog</fullName>
    </recommendedName>
</protein>
<dbReference type="PANTHER" id="PTHR12882">
    <property type="entry name" value="SUPPRESSOR OF TY 4"/>
    <property type="match status" value="1"/>
</dbReference>
<dbReference type="GO" id="GO:0140673">
    <property type="term" value="P:transcription elongation-coupled chromatin remodeling"/>
    <property type="evidence" value="ECO:0007669"/>
    <property type="project" value="InterPro"/>
</dbReference>
<dbReference type="Pfam" id="PF06093">
    <property type="entry name" value="Spt4"/>
    <property type="match status" value="1"/>
</dbReference>
<dbReference type="PANTHER" id="PTHR12882:SF1">
    <property type="entry name" value="TRANSCRIPTION ELONGATION FACTOR SPT4"/>
    <property type="match status" value="1"/>
</dbReference>
<evidence type="ECO:0000313" key="12">
    <source>
        <dbReference type="Proteomes" id="UP000008141"/>
    </source>
</evidence>
<dbReference type="OMA" id="FDGMIAV"/>
<organism evidence="12">
    <name type="scientific">Chlorella variabilis</name>
    <name type="common">Green alga</name>
    <dbReference type="NCBI Taxonomy" id="554065"/>
    <lineage>
        <taxon>Eukaryota</taxon>
        <taxon>Viridiplantae</taxon>
        <taxon>Chlorophyta</taxon>
        <taxon>core chlorophytes</taxon>
        <taxon>Trebouxiophyceae</taxon>
        <taxon>Chlorellales</taxon>
        <taxon>Chlorellaceae</taxon>
        <taxon>Chlorella clade</taxon>
        <taxon>Chlorella</taxon>
    </lineage>
</organism>
<dbReference type="EMBL" id="GL433847">
    <property type="protein sequence ID" value="EFN54701.1"/>
    <property type="molecule type" value="Genomic_DNA"/>
</dbReference>
<evidence type="ECO:0000256" key="5">
    <source>
        <dbReference type="ARBA" id="ARBA00022833"/>
    </source>
</evidence>
<dbReference type="GO" id="GO:0006355">
    <property type="term" value="P:regulation of DNA-templated transcription"/>
    <property type="evidence" value="ECO:0007669"/>
    <property type="project" value="InterPro"/>
</dbReference>
<feature type="domain" description="Spt4/RpoE2 zinc finger" evidence="10">
    <location>
        <begin position="21"/>
        <end position="102"/>
    </location>
</feature>
<dbReference type="KEGG" id="cvr:CHLNCDRAFT_135349"/>
<comment type="similarity">
    <text evidence="2 9">Belongs to the SPT4 family.</text>
</comment>
<dbReference type="eggNOG" id="KOG3490">
    <property type="taxonomic scope" value="Eukaryota"/>
</dbReference>
<comment type="subcellular location">
    <subcellularLocation>
        <location evidence="1 9">Nucleus</location>
    </subcellularLocation>
</comment>
<dbReference type="InterPro" id="IPR029040">
    <property type="entry name" value="RPABC4/Spt4"/>
</dbReference>
<evidence type="ECO:0000256" key="1">
    <source>
        <dbReference type="ARBA" id="ARBA00004123"/>
    </source>
</evidence>
<dbReference type="GeneID" id="17353921"/>
<reference evidence="11 12" key="1">
    <citation type="journal article" date="2010" name="Plant Cell">
        <title>The Chlorella variabilis NC64A genome reveals adaptation to photosymbiosis, coevolution with viruses, and cryptic sex.</title>
        <authorList>
            <person name="Blanc G."/>
            <person name="Duncan G."/>
            <person name="Agarkova I."/>
            <person name="Borodovsky M."/>
            <person name="Gurnon J."/>
            <person name="Kuo A."/>
            <person name="Lindquist E."/>
            <person name="Lucas S."/>
            <person name="Pangilinan J."/>
            <person name="Polle J."/>
            <person name="Salamov A."/>
            <person name="Terry A."/>
            <person name="Yamada T."/>
            <person name="Dunigan D.D."/>
            <person name="Grigoriev I.V."/>
            <person name="Claverie J.M."/>
            <person name="Van Etten J.L."/>
        </authorList>
    </citation>
    <scope>NUCLEOTIDE SEQUENCE [LARGE SCALE GENOMIC DNA]</scope>
    <source>
        <strain evidence="11 12">NC64A</strain>
    </source>
</reference>
<evidence type="ECO:0000256" key="9">
    <source>
        <dbReference type="PIRNR" id="PIRNR025023"/>
    </source>
</evidence>
<keyword evidence="7 9" id="KW-0539">Nucleus</keyword>
<evidence type="ECO:0000256" key="8">
    <source>
        <dbReference type="ARBA" id="ARBA00056652"/>
    </source>
</evidence>
<dbReference type="CDD" id="cd07973">
    <property type="entry name" value="Spt4"/>
    <property type="match status" value="1"/>
</dbReference>
<dbReference type="RefSeq" id="XP_005846803.1">
    <property type="nucleotide sequence ID" value="XM_005846741.1"/>
</dbReference>
<dbReference type="GO" id="GO:0008270">
    <property type="term" value="F:zinc ion binding"/>
    <property type="evidence" value="ECO:0007669"/>
    <property type="project" value="UniProtKB-KW"/>
</dbReference>
<dbReference type="FunCoup" id="E1ZI13">
    <property type="interactions" value="1480"/>
</dbReference>
<evidence type="ECO:0000256" key="3">
    <source>
        <dbReference type="ARBA" id="ARBA00022723"/>
    </source>
</evidence>
<evidence type="ECO:0000256" key="7">
    <source>
        <dbReference type="ARBA" id="ARBA00023242"/>
    </source>
</evidence>
<keyword evidence="3" id="KW-0479">Metal-binding</keyword>
<keyword evidence="5" id="KW-0862">Zinc</keyword>
<dbReference type="GO" id="GO:0000993">
    <property type="term" value="F:RNA polymerase II complex binding"/>
    <property type="evidence" value="ECO:0007669"/>
    <property type="project" value="TreeGrafter"/>
</dbReference>
<evidence type="ECO:0000256" key="6">
    <source>
        <dbReference type="ARBA" id="ARBA00023163"/>
    </source>
</evidence>
<name>E1ZI13_CHLVA</name>
<dbReference type="GO" id="GO:0032044">
    <property type="term" value="C:DSIF complex"/>
    <property type="evidence" value="ECO:0007669"/>
    <property type="project" value="TreeGrafter"/>
</dbReference>